<feature type="transmembrane region" description="Helical" evidence="1">
    <location>
        <begin position="121"/>
        <end position="141"/>
    </location>
</feature>
<name>A0ABV7YLM2_9ACTN</name>
<feature type="transmembrane region" description="Helical" evidence="1">
    <location>
        <begin position="65"/>
        <end position="85"/>
    </location>
</feature>
<proteinExistence type="predicted"/>
<comment type="caution">
    <text evidence="2">The sequence shown here is derived from an EMBL/GenBank/DDBJ whole genome shotgun (WGS) entry which is preliminary data.</text>
</comment>
<dbReference type="EMBL" id="JBHRZH010000050">
    <property type="protein sequence ID" value="MFC3766250.1"/>
    <property type="molecule type" value="Genomic_DNA"/>
</dbReference>
<evidence type="ECO:0000313" key="2">
    <source>
        <dbReference type="EMBL" id="MFC3766250.1"/>
    </source>
</evidence>
<evidence type="ECO:0000256" key="1">
    <source>
        <dbReference type="SAM" id="Phobius"/>
    </source>
</evidence>
<keyword evidence="1" id="KW-1133">Transmembrane helix</keyword>
<organism evidence="2 3">
    <name type="scientific">Tenggerimyces flavus</name>
    <dbReference type="NCBI Taxonomy" id="1708749"/>
    <lineage>
        <taxon>Bacteria</taxon>
        <taxon>Bacillati</taxon>
        <taxon>Actinomycetota</taxon>
        <taxon>Actinomycetes</taxon>
        <taxon>Propionibacteriales</taxon>
        <taxon>Nocardioidaceae</taxon>
        <taxon>Tenggerimyces</taxon>
    </lineage>
</organism>
<dbReference type="Proteomes" id="UP001595699">
    <property type="component" value="Unassembled WGS sequence"/>
</dbReference>
<evidence type="ECO:0000313" key="3">
    <source>
        <dbReference type="Proteomes" id="UP001595699"/>
    </source>
</evidence>
<feature type="transmembrane region" description="Helical" evidence="1">
    <location>
        <begin position="97"/>
        <end position="115"/>
    </location>
</feature>
<feature type="transmembrane region" description="Helical" evidence="1">
    <location>
        <begin position="28"/>
        <end position="45"/>
    </location>
</feature>
<dbReference type="RefSeq" id="WP_205117534.1">
    <property type="nucleotide sequence ID" value="NZ_JAFBCM010000001.1"/>
</dbReference>
<reference evidence="3" key="1">
    <citation type="journal article" date="2019" name="Int. J. Syst. Evol. Microbiol.">
        <title>The Global Catalogue of Microorganisms (GCM) 10K type strain sequencing project: providing services to taxonomists for standard genome sequencing and annotation.</title>
        <authorList>
            <consortium name="The Broad Institute Genomics Platform"/>
            <consortium name="The Broad Institute Genome Sequencing Center for Infectious Disease"/>
            <person name="Wu L."/>
            <person name="Ma J."/>
        </authorList>
    </citation>
    <scope>NUCLEOTIDE SEQUENCE [LARGE SCALE GENOMIC DNA]</scope>
    <source>
        <strain evidence="3">CGMCC 4.7241</strain>
    </source>
</reference>
<dbReference type="PANTHER" id="PTHR40078:SF1">
    <property type="entry name" value="INTEGRAL MEMBRANE PROTEIN"/>
    <property type="match status" value="1"/>
</dbReference>
<keyword evidence="1" id="KW-0812">Transmembrane</keyword>
<gene>
    <name evidence="2" type="ORF">ACFOUW_35860</name>
</gene>
<accession>A0ABV7YLM2</accession>
<sequence>MISQDVSFASSPIEALKEGRLARRLTQLYAGLALYGISMALMIQSNLGLDPWDVFHQGLANRTPFSFGIVVILVSVVVLLLWIPLKQWPGIGTISNAIVIGLVVDGALAVIPVQTSWPLRITFMLSGVVLNAIATAAYIGARFGPGPRDGLMTGLVRRTGKSVRLVRTAIEVTVLVIGWLLGGTVGIGTVVYAFGIGPLVHIFLPKFAVVPAPKPTDT</sequence>
<dbReference type="PANTHER" id="PTHR40078">
    <property type="entry name" value="INTEGRAL MEMBRANE PROTEIN-RELATED"/>
    <property type="match status" value="1"/>
</dbReference>
<dbReference type="Pfam" id="PF19700">
    <property type="entry name" value="DUF6198"/>
    <property type="match status" value="1"/>
</dbReference>
<keyword evidence="1" id="KW-0472">Membrane</keyword>
<dbReference type="InterPro" id="IPR038750">
    <property type="entry name" value="YczE/YyaS-like"/>
</dbReference>
<keyword evidence="3" id="KW-1185">Reference proteome</keyword>
<protein>
    <submittedName>
        <fullName evidence="2">YitT family protein</fullName>
    </submittedName>
</protein>